<protein>
    <submittedName>
        <fullName evidence="1">Uncharacterized protein</fullName>
    </submittedName>
</protein>
<accession>A0AAV7U9A5</accession>
<reference evidence="1" key="1">
    <citation type="journal article" date="2022" name="bioRxiv">
        <title>Sequencing and chromosome-scale assembly of the giantPleurodeles waltlgenome.</title>
        <authorList>
            <person name="Brown T."/>
            <person name="Elewa A."/>
            <person name="Iarovenko S."/>
            <person name="Subramanian E."/>
            <person name="Araus A.J."/>
            <person name="Petzold A."/>
            <person name="Susuki M."/>
            <person name="Suzuki K.-i.T."/>
            <person name="Hayashi T."/>
            <person name="Toyoda A."/>
            <person name="Oliveira C."/>
            <person name="Osipova E."/>
            <person name="Leigh N.D."/>
            <person name="Simon A."/>
            <person name="Yun M.H."/>
        </authorList>
    </citation>
    <scope>NUCLEOTIDE SEQUENCE</scope>
    <source>
        <strain evidence="1">20211129_DDA</strain>
        <tissue evidence="1">Liver</tissue>
    </source>
</reference>
<dbReference type="EMBL" id="JANPWB010000005">
    <property type="protein sequence ID" value="KAJ1184232.1"/>
    <property type="molecule type" value="Genomic_DNA"/>
</dbReference>
<comment type="caution">
    <text evidence="1">The sequence shown here is derived from an EMBL/GenBank/DDBJ whole genome shotgun (WGS) entry which is preliminary data.</text>
</comment>
<gene>
    <name evidence="1" type="ORF">NDU88_001040</name>
</gene>
<evidence type="ECO:0000313" key="1">
    <source>
        <dbReference type="EMBL" id="KAJ1184232.1"/>
    </source>
</evidence>
<evidence type="ECO:0000313" key="2">
    <source>
        <dbReference type="Proteomes" id="UP001066276"/>
    </source>
</evidence>
<dbReference type="Proteomes" id="UP001066276">
    <property type="component" value="Chromosome 3_1"/>
</dbReference>
<organism evidence="1 2">
    <name type="scientific">Pleurodeles waltl</name>
    <name type="common">Iberian ribbed newt</name>
    <dbReference type="NCBI Taxonomy" id="8319"/>
    <lineage>
        <taxon>Eukaryota</taxon>
        <taxon>Metazoa</taxon>
        <taxon>Chordata</taxon>
        <taxon>Craniata</taxon>
        <taxon>Vertebrata</taxon>
        <taxon>Euteleostomi</taxon>
        <taxon>Amphibia</taxon>
        <taxon>Batrachia</taxon>
        <taxon>Caudata</taxon>
        <taxon>Salamandroidea</taxon>
        <taxon>Salamandridae</taxon>
        <taxon>Pleurodelinae</taxon>
        <taxon>Pleurodeles</taxon>
    </lineage>
</organism>
<dbReference type="AlphaFoldDB" id="A0AAV7U9A5"/>
<name>A0AAV7U9A5_PLEWA</name>
<sequence length="67" mass="6958">MSACVVAERGGPNLWSRDSRGPALDVCVRRGVQLSGTQCAKLGRMKAREASPGCDLDLQITAAGAAQ</sequence>
<keyword evidence="2" id="KW-1185">Reference proteome</keyword>
<proteinExistence type="predicted"/>